<feature type="compositionally biased region" description="Pro residues" evidence="5">
    <location>
        <begin position="291"/>
        <end position="301"/>
    </location>
</feature>
<evidence type="ECO:0000256" key="2">
    <source>
        <dbReference type="ARBA" id="ARBA00022588"/>
    </source>
</evidence>
<feature type="region of interest" description="Disordered" evidence="5">
    <location>
        <begin position="563"/>
        <end position="735"/>
    </location>
</feature>
<feature type="compositionally biased region" description="Acidic residues" evidence="5">
    <location>
        <begin position="669"/>
        <end position="701"/>
    </location>
</feature>
<sequence length="776" mass="88503">MANPHGFDLVPRDVWGARAPKSPEVMKNPVPYVIIHHTYQPGACNTTEECIKAMKSMQDFHQLERNWSDIGYNFAVGGDGKAYVGRGWSLVGAHSPTYNDKSIGICLIGDWRYELPDNKLLDTVHKLIEYGVQIGKIAPNYLLFGHKQCYLQFHTMPAGKGTSNEDRRGSNTVKRETFRPPWVREGSDDIPPKPSNFLSKSKQQTKNAAAEKAEAAKKADENGTTFVKPQLKPVPPKETAKLQSKEVKIPINLKPSLNRTNTIEEKNAPPPPEPKILFRQDSLKKVSAAPKAPPMPPPAPAFPRSTELKPLTDKRKATLDALKARPKVRPDWTAVLKEVESGLKLKHVQCNDRSKPLLPSAKDCDKSQFIYESERSEKDTSHNQLLKEIQGGVALKKVKTNDRSRPILEGLRKFRRQMTIEEQIIKSQSMASIPPEEITDEADELDDIDKVRDDLQSTKQMLALELRNKESMTRENKRLQSRLAQLEAELEKERNNKKSGPVESDDKLVKTLKTEADDARKTAENLEKKYQEAADQLDNTKTELEEIRKQKLMLEKRLQETLTGKRLSICDRKESIRKESESEPEPQEESDSGDSENEEKKERRLQRELKQLRNKLRGYKNKEDNAKKERMALKTQSKRLQQAIKDEKKKYRGLKKEVSKMAALMKEVGDEEEEEDVEDEEKAEESETESESESESESSESEAEKSASEPEDASFEKKRSNLTKRSKKYDGRLNALKKANYMLKTNVERLQDDLNKRKEETTNLQHELDSVLAELG</sequence>
<dbReference type="GO" id="GO:0045087">
    <property type="term" value="P:innate immune response"/>
    <property type="evidence" value="ECO:0007669"/>
    <property type="project" value="UniProtKB-KW"/>
</dbReference>
<evidence type="ECO:0000256" key="4">
    <source>
        <dbReference type="ARBA" id="ARBA00057187"/>
    </source>
</evidence>
<dbReference type="GO" id="GO:0008270">
    <property type="term" value="F:zinc ion binding"/>
    <property type="evidence" value="ECO:0007669"/>
    <property type="project" value="InterPro"/>
</dbReference>
<reference evidence="8" key="1">
    <citation type="submission" date="2023-01" db="EMBL/GenBank/DDBJ databases">
        <title>Key to firefly adult light organ development and bioluminescence: homeobox transcription factors regulate luciferase expression and transportation to peroxisome.</title>
        <authorList>
            <person name="Fu X."/>
        </authorList>
    </citation>
    <scope>NUCLEOTIDE SEQUENCE [LARGE SCALE GENOMIC DNA]</scope>
</reference>
<dbReference type="InterPro" id="IPR015510">
    <property type="entry name" value="PGRP"/>
</dbReference>
<feature type="compositionally biased region" description="Basic and acidic residues" evidence="5">
    <location>
        <begin position="702"/>
        <end position="719"/>
    </location>
</feature>
<gene>
    <name evidence="7" type="ORF">RN001_011035</name>
</gene>
<dbReference type="SMART" id="SM00246">
    <property type="entry name" value="WH2"/>
    <property type="match status" value="2"/>
</dbReference>
<dbReference type="Pfam" id="PF02205">
    <property type="entry name" value="WH2"/>
    <property type="match status" value="1"/>
</dbReference>
<feature type="domain" description="WH2" evidence="6">
    <location>
        <begin position="381"/>
        <end position="398"/>
    </location>
</feature>
<dbReference type="AlphaFoldDB" id="A0AAN7P7I4"/>
<evidence type="ECO:0000256" key="5">
    <source>
        <dbReference type="SAM" id="MobiDB-lite"/>
    </source>
</evidence>
<feature type="compositionally biased region" description="Basic and acidic residues" evidence="5">
    <location>
        <begin position="209"/>
        <end position="221"/>
    </location>
</feature>
<organism evidence="7 8">
    <name type="scientific">Aquatica leii</name>
    <dbReference type="NCBI Taxonomy" id="1421715"/>
    <lineage>
        <taxon>Eukaryota</taxon>
        <taxon>Metazoa</taxon>
        <taxon>Ecdysozoa</taxon>
        <taxon>Arthropoda</taxon>
        <taxon>Hexapoda</taxon>
        <taxon>Insecta</taxon>
        <taxon>Pterygota</taxon>
        <taxon>Neoptera</taxon>
        <taxon>Endopterygota</taxon>
        <taxon>Coleoptera</taxon>
        <taxon>Polyphaga</taxon>
        <taxon>Elateriformia</taxon>
        <taxon>Elateroidea</taxon>
        <taxon>Lampyridae</taxon>
        <taxon>Luciolinae</taxon>
        <taxon>Aquatica</taxon>
    </lineage>
</organism>
<dbReference type="GO" id="GO:0003779">
    <property type="term" value="F:actin binding"/>
    <property type="evidence" value="ECO:0007669"/>
    <property type="project" value="InterPro"/>
</dbReference>
<dbReference type="PANTHER" id="PTHR11022">
    <property type="entry name" value="PEPTIDOGLYCAN RECOGNITION PROTEIN"/>
    <property type="match status" value="1"/>
</dbReference>
<feature type="region of interest" description="Disordered" evidence="5">
    <location>
        <begin position="287"/>
        <end position="306"/>
    </location>
</feature>
<dbReference type="Pfam" id="PF01510">
    <property type="entry name" value="Amidase_2"/>
    <property type="match status" value="1"/>
</dbReference>
<evidence type="ECO:0000313" key="7">
    <source>
        <dbReference type="EMBL" id="KAK4878529.1"/>
    </source>
</evidence>
<evidence type="ECO:0000256" key="1">
    <source>
        <dbReference type="ARBA" id="ARBA00007553"/>
    </source>
</evidence>
<feature type="compositionally biased region" description="Basic and acidic residues" evidence="5">
    <location>
        <begin position="644"/>
        <end position="659"/>
    </location>
</feature>
<feature type="region of interest" description="Disordered" evidence="5">
    <location>
        <begin position="515"/>
        <end position="541"/>
    </location>
</feature>
<accession>A0AAN7P7I4</accession>
<name>A0AAN7P7I4_9COLE</name>
<evidence type="ECO:0000259" key="6">
    <source>
        <dbReference type="PROSITE" id="PS51082"/>
    </source>
</evidence>
<dbReference type="InterPro" id="IPR002502">
    <property type="entry name" value="Amidase_domain"/>
</dbReference>
<dbReference type="SMART" id="SM00644">
    <property type="entry name" value="Ami_2"/>
    <property type="match status" value="1"/>
</dbReference>
<protein>
    <recommendedName>
        <fullName evidence="6">WH2 domain-containing protein</fullName>
    </recommendedName>
</protein>
<comment type="function">
    <text evidence="4">Peptidoglycan-recognition protein probably involved in innate immunity by binding to peptidoglycans (PGN) of bacteria and activating the prophenoloxidase (proPO) cascade immune response. Binds to 1,3-beta-D-glucan and PGN.</text>
</comment>
<feature type="compositionally biased region" description="Basic and acidic residues" evidence="5">
    <location>
        <begin position="620"/>
        <end position="632"/>
    </location>
</feature>
<dbReference type="SUPFAM" id="SSF55846">
    <property type="entry name" value="N-acetylmuramoyl-L-alanine amidase-like"/>
    <property type="match status" value="1"/>
</dbReference>
<evidence type="ECO:0000313" key="8">
    <source>
        <dbReference type="Proteomes" id="UP001353858"/>
    </source>
</evidence>
<dbReference type="CDD" id="cd06583">
    <property type="entry name" value="PGRP"/>
    <property type="match status" value="1"/>
</dbReference>
<dbReference type="InterPro" id="IPR003124">
    <property type="entry name" value="WH2_dom"/>
</dbReference>
<keyword evidence="8" id="KW-1185">Reference proteome</keyword>
<dbReference type="EMBL" id="JARPUR010000004">
    <property type="protein sequence ID" value="KAK4878529.1"/>
    <property type="molecule type" value="Genomic_DNA"/>
</dbReference>
<comment type="similarity">
    <text evidence="1">Belongs to the N-acetylmuramoyl-L-alanine amidase 2 family.</text>
</comment>
<dbReference type="GO" id="GO:0008745">
    <property type="term" value="F:N-acetylmuramoyl-L-alanine amidase activity"/>
    <property type="evidence" value="ECO:0007669"/>
    <property type="project" value="InterPro"/>
</dbReference>
<keyword evidence="3" id="KW-0391">Immunity</keyword>
<feature type="compositionally biased region" description="Basic and acidic residues" evidence="5">
    <location>
        <begin position="163"/>
        <end position="178"/>
    </location>
</feature>
<dbReference type="Gene3D" id="3.40.80.10">
    <property type="entry name" value="Peptidoglycan recognition protein-like"/>
    <property type="match status" value="1"/>
</dbReference>
<comment type="caution">
    <text evidence="7">The sequence shown here is derived from an EMBL/GenBank/DDBJ whole genome shotgun (WGS) entry which is preliminary data.</text>
</comment>
<feature type="compositionally biased region" description="Basic and acidic residues" evidence="5">
    <location>
        <begin position="598"/>
        <end position="611"/>
    </location>
</feature>
<feature type="compositionally biased region" description="Polar residues" evidence="5">
    <location>
        <begin position="196"/>
        <end position="207"/>
    </location>
</feature>
<dbReference type="GO" id="GO:0009253">
    <property type="term" value="P:peptidoglycan catabolic process"/>
    <property type="evidence" value="ECO:0007669"/>
    <property type="project" value="InterPro"/>
</dbReference>
<feature type="region of interest" description="Disordered" evidence="5">
    <location>
        <begin position="491"/>
        <end position="510"/>
    </location>
</feature>
<feature type="compositionally biased region" description="Acidic residues" evidence="5">
    <location>
        <begin position="582"/>
        <end position="597"/>
    </location>
</feature>
<dbReference type="PROSITE" id="PS51082">
    <property type="entry name" value="WH2"/>
    <property type="match status" value="1"/>
</dbReference>
<feature type="compositionally biased region" description="Basic and acidic residues" evidence="5">
    <location>
        <begin position="568"/>
        <end position="581"/>
    </location>
</feature>
<dbReference type="InterPro" id="IPR036505">
    <property type="entry name" value="Amidase/PGRP_sf"/>
</dbReference>
<keyword evidence="2" id="KW-0399">Innate immunity</keyword>
<dbReference type="SMART" id="SM00701">
    <property type="entry name" value="PGRP"/>
    <property type="match status" value="1"/>
</dbReference>
<dbReference type="InterPro" id="IPR006619">
    <property type="entry name" value="PGRP_domain_met/bac"/>
</dbReference>
<proteinExistence type="inferred from homology"/>
<evidence type="ECO:0000256" key="3">
    <source>
        <dbReference type="ARBA" id="ARBA00022859"/>
    </source>
</evidence>
<dbReference type="PANTHER" id="PTHR11022:SF77">
    <property type="entry name" value="PEPTIDOGLYCAN-RECOGNITION PROTEIN LB"/>
    <property type="match status" value="1"/>
</dbReference>
<dbReference type="FunFam" id="3.40.80.10:FF:000001">
    <property type="entry name" value="Peptidoglycan recognition protein 1"/>
    <property type="match status" value="1"/>
</dbReference>
<feature type="region of interest" description="Disordered" evidence="5">
    <location>
        <begin position="158"/>
        <end position="241"/>
    </location>
</feature>
<dbReference type="Proteomes" id="UP001353858">
    <property type="component" value="Unassembled WGS sequence"/>
</dbReference>